<evidence type="ECO:0008006" key="4">
    <source>
        <dbReference type="Google" id="ProtNLM"/>
    </source>
</evidence>
<sequence length="170" mass="18412">METRLLGLRACEVVPLGGGLTEAMEIRLGWKRLLVFVVVVDPAVILGMFSLPYADAMELVSRRFGRGDGGGGKRLFSLRKGSLNLEEGANGGFFSITVFCAACFRLRDDSAEGGREAAAKALVSCLSLVFLSSPNWFSRSLTCQRKKSLRSTKLSKSNQHSTLVSSSFVI</sequence>
<dbReference type="Proteomes" id="UP000237000">
    <property type="component" value="Unassembled WGS sequence"/>
</dbReference>
<comment type="caution">
    <text evidence="2">The sequence shown here is derived from an EMBL/GenBank/DDBJ whole genome shotgun (WGS) entry which is preliminary data.</text>
</comment>
<feature type="transmembrane region" description="Helical" evidence="1">
    <location>
        <begin position="33"/>
        <end position="54"/>
    </location>
</feature>
<keyword evidence="1" id="KW-0472">Membrane</keyword>
<dbReference type="InParanoid" id="A0A2P5B564"/>
<dbReference type="AlphaFoldDB" id="A0A2P5B564"/>
<evidence type="ECO:0000313" key="2">
    <source>
        <dbReference type="EMBL" id="PON43932.1"/>
    </source>
</evidence>
<dbReference type="OrthoDB" id="10398307at2759"/>
<gene>
    <name evidence="2" type="ORF">TorRG33x02_332290</name>
</gene>
<accession>A0A2P5B564</accession>
<dbReference type="EMBL" id="JXTC01000604">
    <property type="protein sequence ID" value="PON43932.1"/>
    <property type="molecule type" value="Genomic_DNA"/>
</dbReference>
<evidence type="ECO:0000313" key="3">
    <source>
        <dbReference type="Proteomes" id="UP000237000"/>
    </source>
</evidence>
<organism evidence="2 3">
    <name type="scientific">Trema orientale</name>
    <name type="common">Charcoal tree</name>
    <name type="synonym">Celtis orientalis</name>
    <dbReference type="NCBI Taxonomy" id="63057"/>
    <lineage>
        <taxon>Eukaryota</taxon>
        <taxon>Viridiplantae</taxon>
        <taxon>Streptophyta</taxon>
        <taxon>Embryophyta</taxon>
        <taxon>Tracheophyta</taxon>
        <taxon>Spermatophyta</taxon>
        <taxon>Magnoliopsida</taxon>
        <taxon>eudicotyledons</taxon>
        <taxon>Gunneridae</taxon>
        <taxon>Pentapetalae</taxon>
        <taxon>rosids</taxon>
        <taxon>fabids</taxon>
        <taxon>Rosales</taxon>
        <taxon>Cannabaceae</taxon>
        <taxon>Trema</taxon>
    </lineage>
</organism>
<evidence type="ECO:0000256" key="1">
    <source>
        <dbReference type="SAM" id="Phobius"/>
    </source>
</evidence>
<name>A0A2P5B564_TREOI</name>
<proteinExistence type="predicted"/>
<protein>
    <recommendedName>
        <fullName evidence="4">Transmembrane protein</fullName>
    </recommendedName>
</protein>
<keyword evidence="1" id="KW-1133">Transmembrane helix</keyword>
<reference evidence="3" key="1">
    <citation type="submission" date="2016-06" db="EMBL/GenBank/DDBJ databases">
        <title>Parallel loss of symbiosis genes in relatives of nitrogen-fixing non-legume Parasponia.</title>
        <authorList>
            <person name="Van Velzen R."/>
            <person name="Holmer R."/>
            <person name="Bu F."/>
            <person name="Rutten L."/>
            <person name="Van Zeijl A."/>
            <person name="Liu W."/>
            <person name="Santuari L."/>
            <person name="Cao Q."/>
            <person name="Sharma T."/>
            <person name="Shen D."/>
            <person name="Roswanjaya Y."/>
            <person name="Wardhani T."/>
            <person name="Kalhor M.S."/>
            <person name="Jansen J."/>
            <person name="Van den Hoogen J."/>
            <person name="Gungor B."/>
            <person name="Hartog M."/>
            <person name="Hontelez J."/>
            <person name="Verver J."/>
            <person name="Yang W.-C."/>
            <person name="Schijlen E."/>
            <person name="Repin R."/>
            <person name="Schilthuizen M."/>
            <person name="Schranz E."/>
            <person name="Heidstra R."/>
            <person name="Miyata K."/>
            <person name="Fedorova E."/>
            <person name="Kohlen W."/>
            <person name="Bisseling T."/>
            <person name="Smit S."/>
            <person name="Geurts R."/>
        </authorList>
    </citation>
    <scope>NUCLEOTIDE SEQUENCE [LARGE SCALE GENOMIC DNA]</scope>
    <source>
        <strain evidence="3">cv. RG33-2</strain>
    </source>
</reference>
<keyword evidence="1" id="KW-0812">Transmembrane</keyword>
<keyword evidence="3" id="KW-1185">Reference proteome</keyword>